<evidence type="ECO:0000256" key="1">
    <source>
        <dbReference type="SAM" id="MobiDB-lite"/>
    </source>
</evidence>
<evidence type="ECO:0000313" key="3">
    <source>
        <dbReference type="Proteomes" id="UP001183414"/>
    </source>
</evidence>
<name>A0ABU2NKB7_9ACTN</name>
<gene>
    <name evidence="2" type="ORF">RM572_01080</name>
</gene>
<accession>A0ABU2NKB7</accession>
<sequence length="99" mass="11007">MRYRVSFVLGLGIGFVLGARAGRERYEQLRRQAQRLSENPAVRNAAESAATNGRQFASRAYDTVNERTGHRMPDAVSDKVHSLTDRRAAQNDDWGSGNA</sequence>
<dbReference type="RefSeq" id="WP_027762865.1">
    <property type="nucleotide sequence ID" value="NZ_JAVREQ010000001.1"/>
</dbReference>
<proteinExistence type="predicted"/>
<evidence type="ECO:0000313" key="2">
    <source>
        <dbReference type="EMBL" id="MDT0377368.1"/>
    </source>
</evidence>
<organism evidence="2 3">
    <name type="scientific">Streptomyces hazeniae</name>
    <dbReference type="NCBI Taxonomy" id="3075538"/>
    <lineage>
        <taxon>Bacteria</taxon>
        <taxon>Bacillati</taxon>
        <taxon>Actinomycetota</taxon>
        <taxon>Actinomycetes</taxon>
        <taxon>Kitasatosporales</taxon>
        <taxon>Streptomycetaceae</taxon>
        <taxon>Streptomyces</taxon>
    </lineage>
</organism>
<dbReference type="EMBL" id="JAVREQ010000001">
    <property type="protein sequence ID" value="MDT0377368.1"/>
    <property type="molecule type" value="Genomic_DNA"/>
</dbReference>
<comment type="caution">
    <text evidence="2">The sequence shown here is derived from an EMBL/GenBank/DDBJ whole genome shotgun (WGS) entry which is preliminary data.</text>
</comment>
<feature type="region of interest" description="Disordered" evidence="1">
    <location>
        <begin position="63"/>
        <end position="99"/>
    </location>
</feature>
<feature type="compositionally biased region" description="Basic and acidic residues" evidence="1">
    <location>
        <begin position="64"/>
        <end position="90"/>
    </location>
</feature>
<reference evidence="3" key="1">
    <citation type="submission" date="2023-07" db="EMBL/GenBank/DDBJ databases">
        <title>30 novel species of actinomycetes from the DSMZ collection.</title>
        <authorList>
            <person name="Nouioui I."/>
        </authorList>
    </citation>
    <scope>NUCLEOTIDE SEQUENCE [LARGE SCALE GENOMIC DNA]</scope>
    <source>
        <strain evidence="3">DSM 42041</strain>
    </source>
</reference>
<keyword evidence="3" id="KW-1185">Reference proteome</keyword>
<protein>
    <submittedName>
        <fullName evidence="2">YtxH domain-containing protein</fullName>
    </submittedName>
</protein>
<dbReference type="Proteomes" id="UP001183414">
    <property type="component" value="Unassembled WGS sequence"/>
</dbReference>